<evidence type="ECO:0000259" key="4">
    <source>
        <dbReference type="PROSITE" id="PS50949"/>
    </source>
</evidence>
<dbReference type="PRINTS" id="PR00035">
    <property type="entry name" value="HTHGNTR"/>
</dbReference>
<dbReference type="AlphaFoldDB" id="A0A562I949"/>
<organism evidence="5 6">
    <name type="scientific">Micromonospora olivasterospora</name>
    <dbReference type="NCBI Taxonomy" id="1880"/>
    <lineage>
        <taxon>Bacteria</taxon>
        <taxon>Bacillati</taxon>
        <taxon>Actinomycetota</taxon>
        <taxon>Actinomycetes</taxon>
        <taxon>Micromonosporales</taxon>
        <taxon>Micromonosporaceae</taxon>
        <taxon>Micromonospora</taxon>
    </lineage>
</organism>
<dbReference type="InterPro" id="IPR028978">
    <property type="entry name" value="Chorismate_lyase_/UTRA_dom_sf"/>
</dbReference>
<dbReference type="RefSeq" id="WP_211372530.1">
    <property type="nucleotide sequence ID" value="NZ_BAAATQ010000352.1"/>
</dbReference>
<dbReference type="GO" id="GO:0003700">
    <property type="term" value="F:DNA-binding transcription factor activity"/>
    <property type="evidence" value="ECO:0007669"/>
    <property type="project" value="InterPro"/>
</dbReference>
<name>A0A562I949_MICOL</name>
<dbReference type="PANTHER" id="PTHR44846">
    <property type="entry name" value="MANNOSYL-D-GLYCERATE TRANSPORT/METABOLISM SYSTEM REPRESSOR MNGR-RELATED"/>
    <property type="match status" value="1"/>
</dbReference>
<dbReference type="Gene3D" id="3.40.1410.10">
    <property type="entry name" value="Chorismate lyase-like"/>
    <property type="match status" value="1"/>
</dbReference>
<dbReference type="SUPFAM" id="SSF64288">
    <property type="entry name" value="Chorismate lyase-like"/>
    <property type="match status" value="1"/>
</dbReference>
<keyword evidence="3" id="KW-0804">Transcription</keyword>
<dbReference type="SMART" id="SM00866">
    <property type="entry name" value="UTRA"/>
    <property type="match status" value="1"/>
</dbReference>
<keyword evidence="6" id="KW-1185">Reference proteome</keyword>
<evidence type="ECO:0000256" key="1">
    <source>
        <dbReference type="ARBA" id="ARBA00023015"/>
    </source>
</evidence>
<evidence type="ECO:0000256" key="3">
    <source>
        <dbReference type="ARBA" id="ARBA00023163"/>
    </source>
</evidence>
<protein>
    <submittedName>
        <fullName evidence="5">GntR family transcriptional regulator</fullName>
    </submittedName>
</protein>
<gene>
    <name evidence="5" type="ORF">JD77_02133</name>
</gene>
<dbReference type="GO" id="GO:0003677">
    <property type="term" value="F:DNA binding"/>
    <property type="evidence" value="ECO:0007669"/>
    <property type="project" value="UniProtKB-KW"/>
</dbReference>
<dbReference type="Pfam" id="PF00392">
    <property type="entry name" value="GntR"/>
    <property type="match status" value="1"/>
</dbReference>
<evidence type="ECO:0000313" key="6">
    <source>
        <dbReference type="Proteomes" id="UP000319825"/>
    </source>
</evidence>
<dbReference type="InterPro" id="IPR011663">
    <property type="entry name" value="UTRA"/>
</dbReference>
<dbReference type="PROSITE" id="PS50949">
    <property type="entry name" value="HTH_GNTR"/>
    <property type="match status" value="1"/>
</dbReference>
<dbReference type="GO" id="GO:0045892">
    <property type="term" value="P:negative regulation of DNA-templated transcription"/>
    <property type="evidence" value="ECO:0007669"/>
    <property type="project" value="TreeGrafter"/>
</dbReference>
<keyword evidence="1" id="KW-0805">Transcription regulation</keyword>
<dbReference type="Pfam" id="PF07702">
    <property type="entry name" value="UTRA"/>
    <property type="match status" value="1"/>
</dbReference>
<dbReference type="SMART" id="SM00345">
    <property type="entry name" value="HTH_GNTR"/>
    <property type="match status" value="1"/>
</dbReference>
<accession>A0A562I949</accession>
<dbReference type="SUPFAM" id="SSF46785">
    <property type="entry name" value="Winged helix' DNA-binding domain"/>
    <property type="match status" value="1"/>
</dbReference>
<evidence type="ECO:0000313" key="5">
    <source>
        <dbReference type="EMBL" id="TWH67164.1"/>
    </source>
</evidence>
<dbReference type="Gene3D" id="1.10.10.10">
    <property type="entry name" value="Winged helix-like DNA-binding domain superfamily/Winged helix DNA-binding domain"/>
    <property type="match status" value="1"/>
</dbReference>
<feature type="domain" description="HTH gntR-type" evidence="4">
    <location>
        <begin position="13"/>
        <end position="81"/>
    </location>
</feature>
<dbReference type="InterPro" id="IPR036388">
    <property type="entry name" value="WH-like_DNA-bd_sf"/>
</dbReference>
<dbReference type="EMBL" id="VLKE01000001">
    <property type="protein sequence ID" value="TWH67164.1"/>
    <property type="molecule type" value="Genomic_DNA"/>
</dbReference>
<evidence type="ECO:0000256" key="2">
    <source>
        <dbReference type="ARBA" id="ARBA00023125"/>
    </source>
</evidence>
<dbReference type="InterPro" id="IPR036390">
    <property type="entry name" value="WH_DNA-bd_sf"/>
</dbReference>
<reference evidence="5 6" key="1">
    <citation type="submission" date="2019-07" db="EMBL/GenBank/DDBJ databases">
        <title>R&amp;d 2014.</title>
        <authorList>
            <person name="Klenk H.-P."/>
        </authorList>
    </citation>
    <scope>NUCLEOTIDE SEQUENCE [LARGE SCALE GENOMIC DNA]</scope>
    <source>
        <strain evidence="5 6">DSM 43868</strain>
    </source>
</reference>
<sequence length="248" mass="27550">MTSPAGAVPAKRSTMAPQLKEAIRQLITQDEMGPGDQLPTEPELSEHFGVSRNKIREALKLLEQDGLVTAIQGRGRFVSALGSLPIERPVNVYESITALLQGLGYKVTNVVLSVEEGTADARVARELQLNEGDPVIRLVRLRLGDDQPMVFSINIVRRDALPGPLKFRNWGASVTKSLEGHGHYIAFSIARLSAANLPAEYSEAYDLARYDPWLLVEETCVTREGKRLLYAIDYHRSSEIAFNVVRRR</sequence>
<keyword evidence="2" id="KW-0238">DNA-binding</keyword>
<dbReference type="PANTHER" id="PTHR44846:SF17">
    <property type="entry name" value="GNTR-FAMILY TRANSCRIPTIONAL REGULATOR"/>
    <property type="match status" value="1"/>
</dbReference>
<dbReference type="InterPro" id="IPR050679">
    <property type="entry name" value="Bact_HTH_transcr_reg"/>
</dbReference>
<dbReference type="Proteomes" id="UP000319825">
    <property type="component" value="Unassembled WGS sequence"/>
</dbReference>
<dbReference type="InterPro" id="IPR000524">
    <property type="entry name" value="Tscrpt_reg_HTH_GntR"/>
</dbReference>
<dbReference type="CDD" id="cd07377">
    <property type="entry name" value="WHTH_GntR"/>
    <property type="match status" value="1"/>
</dbReference>
<comment type="caution">
    <text evidence="5">The sequence shown here is derived from an EMBL/GenBank/DDBJ whole genome shotgun (WGS) entry which is preliminary data.</text>
</comment>
<proteinExistence type="predicted"/>